<proteinExistence type="predicted"/>
<protein>
    <submittedName>
        <fullName evidence="1">GxxExxY protein</fullName>
    </submittedName>
</protein>
<comment type="caution">
    <text evidence="1">The sequence shown here is derived from an EMBL/GenBank/DDBJ whole genome shotgun (WGS) entry which is preliminary data.</text>
</comment>
<organism evidence="1 2">
    <name type="scientific">Candidatus Desulfobia pelagia</name>
    <dbReference type="NCBI Taxonomy" id="2841692"/>
    <lineage>
        <taxon>Bacteria</taxon>
        <taxon>Pseudomonadati</taxon>
        <taxon>Thermodesulfobacteriota</taxon>
        <taxon>Desulfobulbia</taxon>
        <taxon>Desulfobulbales</taxon>
        <taxon>Desulfobulbaceae</taxon>
        <taxon>Candidatus Desulfobia</taxon>
    </lineage>
</organism>
<dbReference type="Pfam" id="PF13366">
    <property type="entry name" value="PDDEXK_3"/>
    <property type="match status" value="1"/>
</dbReference>
<name>A0A8J6TFM8_9BACT</name>
<dbReference type="AlphaFoldDB" id="A0A8J6TFM8"/>
<gene>
    <name evidence="1" type="ORF">H8E41_07200</name>
</gene>
<reference evidence="1 2" key="1">
    <citation type="submission" date="2020-08" db="EMBL/GenBank/DDBJ databases">
        <title>Bridging the membrane lipid divide: bacteria of the FCB group superphylum have the potential to synthesize archaeal ether lipids.</title>
        <authorList>
            <person name="Villanueva L."/>
            <person name="Von Meijenfeldt F.A.B."/>
            <person name="Westbye A.B."/>
            <person name="Yadav S."/>
            <person name="Hopmans E.C."/>
            <person name="Dutilh B.E."/>
            <person name="Sinninghe Damste J.S."/>
        </authorList>
    </citation>
    <scope>NUCLEOTIDE SEQUENCE [LARGE SCALE GENOMIC DNA]</scope>
    <source>
        <strain evidence="1">NIOZ-UU47</strain>
    </source>
</reference>
<evidence type="ECO:0000313" key="1">
    <source>
        <dbReference type="EMBL" id="MBC8317677.1"/>
    </source>
</evidence>
<dbReference type="InterPro" id="IPR026350">
    <property type="entry name" value="GxxExxY"/>
</dbReference>
<dbReference type="NCBIfam" id="TIGR04256">
    <property type="entry name" value="GxxExxY"/>
    <property type="match status" value="1"/>
</dbReference>
<dbReference type="Proteomes" id="UP000614424">
    <property type="component" value="Unassembled WGS sequence"/>
</dbReference>
<sequence length="133" mass="15503">MKKENEISMHIVDCAIEVHRTLGGPGLLENVYEEALIWELKQRNIPVKNQINLPVYYKRNKLNGQYRLDLLVDECVIVECKATTQYNTIYESQLLTYLRLSELNLGLVINFGESLVKNGIRRVINSNKNFYKK</sequence>
<evidence type="ECO:0000313" key="2">
    <source>
        <dbReference type="Proteomes" id="UP000614424"/>
    </source>
</evidence>
<accession>A0A8J6TFM8</accession>
<dbReference type="EMBL" id="JACNJZ010000098">
    <property type="protein sequence ID" value="MBC8317677.1"/>
    <property type="molecule type" value="Genomic_DNA"/>
</dbReference>